<dbReference type="Proteomes" id="UP001549799">
    <property type="component" value="Unassembled WGS sequence"/>
</dbReference>
<reference evidence="7 8" key="1">
    <citation type="submission" date="2024-07" db="EMBL/GenBank/DDBJ databases">
        <title>The genome sequence of type strain Sediminicola arcticus GDMCC 1.2805.</title>
        <authorList>
            <person name="Liu Y."/>
        </authorList>
    </citation>
    <scope>NUCLEOTIDE SEQUENCE [LARGE SCALE GENOMIC DNA]</scope>
    <source>
        <strain evidence="7 8">GDMCC 1.2805</strain>
    </source>
</reference>
<gene>
    <name evidence="7" type="primary">ruvX</name>
    <name evidence="7" type="ORF">ABXZ36_05815</name>
</gene>
<accession>A0ABV2SSM8</accession>
<dbReference type="Pfam" id="PF03652">
    <property type="entry name" value="RuvX"/>
    <property type="match status" value="1"/>
</dbReference>
<evidence type="ECO:0000256" key="2">
    <source>
        <dbReference type="ARBA" id="ARBA00022517"/>
    </source>
</evidence>
<dbReference type="PANTHER" id="PTHR33317">
    <property type="entry name" value="POLYNUCLEOTIDYL TRANSFERASE, RIBONUCLEASE H-LIKE SUPERFAMILY PROTEIN"/>
    <property type="match status" value="1"/>
</dbReference>
<evidence type="ECO:0000313" key="7">
    <source>
        <dbReference type="EMBL" id="MET6990159.1"/>
    </source>
</evidence>
<evidence type="ECO:0000259" key="6">
    <source>
        <dbReference type="SMART" id="SM00732"/>
    </source>
</evidence>
<dbReference type="SMART" id="SM00732">
    <property type="entry name" value="YqgFc"/>
    <property type="match status" value="1"/>
</dbReference>
<dbReference type="RefSeq" id="WP_354614546.1">
    <property type="nucleotide sequence ID" value="NZ_JBEXAE010000002.1"/>
</dbReference>
<evidence type="ECO:0000256" key="4">
    <source>
        <dbReference type="ARBA" id="ARBA00022801"/>
    </source>
</evidence>
<dbReference type="InterPro" id="IPR006641">
    <property type="entry name" value="YqgF/RNaseH-like_dom"/>
</dbReference>
<evidence type="ECO:0000256" key="5">
    <source>
        <dbReference type="HAMAP-Rule" id="MF_00651"/>
    </source>
</evidence>
<comment type="function">
    <text evidence="5">Could be a nuclease involved in processing of the 5'-end of pre-16S rRNA.</text>
</comment>
<proteinExistence type="inferred from homology"/>
<keyword evidence="1 5" id="KW-0963">Cytoplasm</keyword>
<feature type="domain" description="YqgF/RNase H-like" evidence="6">
    <location>
        <begin position="2"/>
        <end position="100"/>
    </location>
</feature>
<dbReference type="InterPro" id="IPR037027">
    <property type="entry name" value="YqgF/RNaseH-like_dom_sf"/>
</dbReference>
<dbReference type="SUPFAM" id="SSF53098">
    <property type="entry name" value="Ribonuclease H-like"/>
    <property type="match status" value="1"/>
</dbReference>
<evidence type="ECO:0000256" key="1">
    <source>
        <dbReference type="ARBA" id="ARBA00022490"/>
    </source>
</evidence>
<dbReference type="Gene3D" id="3.30.420.140">
    <property type="entry name" value="YqgF/RNase H-like domain"/>
    <property type="match status" value="1"/>
</dbReference>
<dbReference type="CDD" id="cd16964">
    <property type="entry name" value="YqgF"/>
    <property type="match status" value="1"/>
</dbReference>
<dbReference type="PANTHER" id="PTHR33317:SF4">
    <property type="entry name" value="POLYNUCLEOTIDYL TRANSFERASE, RIBONUCLEASE H-LIKE SUPERFAMILY PROTEIN"/>
    <property type="match status" value="1"/>
</dbReference>
<dbReference type="EC" id="3.1.-.-" evidence="5"/>
<sequence length="138" mass="15674">MARIVALDFGKVRTGIAVTDELQLIASGLETVETKRLLDFLKNYVQKEKVEKFVVGEPKQMDNTPSESEALIKPFLLKLTVAFPEIPVVRHDERFTSKMAFQTMIDSGLKKKQRKNKALVDEISATIILQAYLQKTTY</sequence>
<dbReference type="NCBIfam" id="TIGR00250">
    <property type="entry name" value="RNAse_H_YqgF"/>
    <property type="match status" value="1"/>
</dbReference>
<comment type="subcellular location">
    <subcellularLocation>
        <location evidence="5">Cytoplasm</location>
    </subcellularLocation>
</comment>
<keyword evidence="4 5" id="KW-0378">Hydrolase</keyword>
<evidence type="ECO:0000313" key="8">
    <source>
        <dbReference type="Proteomes" id="UP001549799"/>
    </source>
</evidence>
<evidence type="ECO:0000256" key="3">
    <source>
        <dbReference type="ARBA" id="ARBA00022722"/>
    </source>
</evidence>
<comment type="similarity">
    <text evidence="5">Belongs to the YqgF HJR family.</text>
</comment>
<keyword evidence="8" id="KW-1185">Reference proteome</keyword>
<keyword evidence="3 5" id="KW-0540">Nuclease</keyword>
<dbReference type="EMBL" id="JBEXAE010000002">
    <property type="protein sequence ID" value="MET6990159.1"/>
    <property type="molecule type" value="Genomic_DNA"/>
</dbReference>
<dbReference type="InterPro" id="IPR012337">
    <property type="entry name" value="RNaseH-like_sf"/>
</dbReference>
<protein>
    <recommendedName>
        <fullName evidence="5">Putative pre-16S rRNA nuclease</fullName>
        <ecNumber evidence="5">3.1.-.-</ecNumber>
    </recommendedName>
</protein>
<comment type="caution">
    <text evidence="7">The sequence shown here is derived from an EMBL/GenBank/DDBJ whole genome shotgun (WGS) entry which is preliminary data.</text>
</comment>
<name>A0ABV2SSM8_9FLAO</name>
<keyword evidence="2 5" id="KW-0690">Ribosome biogenesis</keyword>
<organism evidence="7 8">
    <name type="scientific">Sediminicola arcticus</name>
    <dbReference type="NCBI Taxonomy" id="1574308"/>
    <lineage>
        <taxon>Bacteria</taxon>
        <taxon>Pseudomonadati</taxon>
        <taxon>Bacteroidota</taxon>
        <taxon>Flavobacteriia</taxon>
        <taxon>Flavobacteriales</taxon>
        <taxon>Flavobacteriaceae</taxon>
        <taxon>Sediminicola</taxon>
    </lineage>
</organism>
<dbReference type="HAMAP" id="MF_00651">
    <property type="entry name" value="Nuclease_YqgF"/>
    <property type="match status" value="1"/>
</dbReference>
<dbReference type="InterPro" id="IPR005227">
    <property type="entry name" value="YqgF"/>
</dbReference>